<keyword evidence="2" id="KW-0540">Nuclease</keyword>
<dbReference type="InterPro" id="IPR003615">
    <property type="entry name" value="HNH_nuc"/>
</dbReference>
<dbReference type="EMBL" id="BSYI01000023">
    <property type="protein sequence ID" value="GMG83709.1"/>
    <property type="molecule type" value="Genomic_DNA"/>
</dbReference>
<evidence type="ECO:0000259" key="1">
    <source>
        <dbReference type="Pfam" id="PF13391"/>
    </source>
</evidence>
<keyword evidence="2" id="KW-0255">Endonuclease</keyword>
<feature type="domain" description="HNH nuclease" evidence="1">
    <location>
        <begin position="205"/>
        <end position="258"/>
    </location>
</feature>
<keyword evidence="2" id="KW-0378">Hydrolase</keyword>
<keyword evidence="3" id="KW-1185">Reference proteome</keyword>
<dbReference type="RefSeq" id="WP_285672500.1">
    <property type="nucleotide sequence ID" value="NZ_BSYI01000023.1"/>
</dbReference>
<evidence type="ECO:0000313" key="3">
    <source>
        <dbReference type="Proteomes" id="UP001239909"/>
    </source>
</evidence>
<accession>A0ABQ6LN21</accession>
<comment type="caution">
    <text evidence="2">The sequence shown here is derived from an EMBL/GenBank/DDBJ whole genome shotgun (WGS) entry which is preliminary data.</text>
</comment>
<dbReference type="Proteomes" id="UP001239909">
    <property type="component" value="Unassembled WGS sequence"/>
</dbReference>
<name>A0ABQ6LN21_9RHOB</name>
<dbReference type="GO" id="GO:0004519">
    <property type="term" value="F:endonuclease activity"/>
    <property type="evidence" value="ECO:0007669"/>
    <property type="project" value="UniProtKB-KW"/>
</dbReference>
<protein>
    <submittedName>
        <fullName evidence="2">HNH endonuclease</fullName>
    </submittedName>
</protein>
<reference evidence="2 3" key="1">
    <citation type="submission" date="2023-04" db="EMBL/GenBank/DDBJ databases">
        <title>Marinoamorphus aggregata gen. nov., sp. Nov., isolate from tissue of brittle star Ophioplocus japonicus.</title>
        <authorList>
            <person name="Kawano K."/>
            <person name="Sawayama S."/>
            <person name="Nakagawa S."/>
        </authorList>
    </citation>
    <scope>NUCLEOTIDE SEQUENCE [LARGE SCALE GENOMIC DNA]</scope>
    <source>
        <strain evidence="2 3">NKW23</strain>
    </source>
</reference>
<organism evidence="2 3">
    <name type="scientific">Paralimibaculum aggregatum</name>
    <dbReference type="NCBI Taxonomy" id="3036245"/>
    <lineage>
        <taxon>Bacteria</taxon>
        <taxon>Pseudomonadati</taxon>
        <taxon>Pseudomonadota</taxon>
        <taxon>Alphaproteobacteria</taxon>
        <taxon>Rhodobacterales</taxon>
        <taxon>Paracoccaceae</taxon>
        <taxon>Paralimibaculum</taxon>
    </lineage>
</organism>
<sequence length="322" mass="36243">MKRLASRLATGFLERMVKLVLMHKADSIYEDELDAVYDFPRAYLKPVRDAVGDWIVYYEPVKAGPRGYFAVARIARVDEHPRIEGRFLARIAPGSYLRFVSDVPRLVNGRPLESLLTEADGTPKRGGATQSAVRRLPDAEFARILDLGLPQDLERIEATRYDAPGQGLAEEPLAFERPVLERLTRRAYRDVAFRRKVREAYDYRCAMSGLRLRNGGGRPEVQAAHIRPVASDGSDSVRNGLALSGTLHWMFDRGLISVAEDGETILVSGNKVPGDVVDRLLSPERRLLKPLDPRDAPHRENLRWHRENVFGQIGETGPAPWD</sequence>
<proteinExistence type="predicted"/>
<dbReference type="Pfam" id="PF13391">
    <property type="entry name" value="HNH_2"/>
    <property type="match status" value="1"/>
</dbReference>
<evidence type="ECO:0000313" key="2">
    <source>
        <dbReference type="EMBL" id="GMG83709.1"/>
    </source>
</evidence>
<gene>
    <name evidence="2" type="ORF">LNKW23_29220</name>
</gene>